<dbReference type="PRINTS" id="PR00193">
    <property type="entry name" value="MYOSINHEAVY"/>
</dbReference>
<dbReference type="GO" id="GO:0003779">
    <property type="term" value="F:actin binding"/>
    <property type="evidence" value="ECO:0007669"/>
    <property type="project" value="UniProtKB-KW"/>
</dbReference>
<reference evidence="10" key="1">
    <citation type="journal article" date="2010" name="Nature">
        <title>The Amphimedon queenslandica genome and the evolution of animal complexity.</title>
        <authorList>
            <person name="Srivastava M."/>
            <person name="Simakov O."/>
            <person name="Chapman J."/>
            <person name="Fahey B."/>
            <person name="Gauthier M.E."/>
            <person name="Mitros T."/>
            <person name="Richards G.S."/>
            <person name="Conaco C."/>
            <person name="Dacre M."/>
            <person name="Hellsten U."/>
            <person name="Larroux C."/>
            <person name="Putnam N.H."/>
            <person name="Stanke M."/>
            <person name="Adamska M."/>
            <person name="Darling A."/>
            <person name="Degnan S.M."/>
            <person name="Oakley T.H."/>
            <person name="Plachetzki D.C."/>
            <person name="Zhai Y."/>
            <person name="Adamski M."/>
            <person name="Calcino A."/>
            <person name="Cummins S.F."/>
            <person name="Goodstein D.M."/>
            <person name="Harris C."/>
            <person name="Jackson D.J."/>
            <person name="Leys S.P."/>
            <person name="Shu S."/>
            <person name="Woodcroft B.J."/>
            <person name="Vervoort M."/>
            <person name="Kosik K.S."/>
            <person name="Manning G."/>
            <person name="Degnan B.M."/>
            <person name="Rokhsar D.S."/>
        </authorList>
    </citation>
    <scope>NUCLEOTIDE SEQUENCE [LARGE SCALE GENOMIC DNA]</scope>
</reference>
<dbReference type="Gene3D" id="6.20.240.20">
    <property type="match status" value="1"/>
</dbReference>
<keyword evidence="4 7" id="KW-0518">Myosin</keyword>
<keyword evidence="5 7" id="KW-0505">Motor protein</keyword>
<dbReference type="Pfam" id="PF00063">
    <property type="entry name" value="Myosin_head"/>
    <property type="match status" value="1"/>
</dbReference>
<dbReference type="AlphaFoldDB" id="A0A1X7VQR4"/>
<feature type="region of interest" description="Actin-binding" evidence="7">
    <location>
        <begin position="626"/>
        <end position="648"/>
    </location>
</feature>
<dbReference type="PANTHER" id="PTHR46049:SF3">
    <property type="entry name" value="MYOSIN VIIA"/>
    <property type="match status" value="1"/>
</dbReference>
<feature type="binding site" evidence="7">
    <location>
        <begin position="158"/>
        <end position="165"/>
    </location>
    <ligand>
        <name>ATP</name>
        <dbReference type="ChEBI" id="CHEBI:30616"/>
    </ligand>
</feature>
<dbReference type="GO" id="GO:0003774">
    <property type="term" value="F:cytoskeletal motor activity"/>
    <property type="evidence" value="ECO:0007669"/>
    <property type="project" value="UniProtKB-UniRule"/>
</dbReference>
<dbReference type="GO" id="GO:0016459">
    <property type="term" value="C:myosin complex"/>
    <property type="evidence" value="ECO:0007669"/>
    <property type="project" value="UniProtKB-KW"/>
</dbReference>
<dbReference type="InterPro" id="IPR051724">
    <property type="entry name" value="Actin_motor_Myosin"/>
</dbReference>
<dbReference type="KEGG" id="aqu:100641156"/>
<dbReference type="SUPFAM" id="SSF52540">
    <property type="entry name" value="P-loop containing nucleoside triphosphate hydrolases"/>
    <property type="match status" value="1"/>
</dbReference>
<evidence type="ECO:0000313" key="10">
    <source>
        <dbReference type="Proteomes" id="UP000007879"/>
    </source>
</evidence>
<dbReference type="Gene3D" id="3.40.850.10">
    <property type="entry name" value="Kinesin motor domain"/>
    <property type="match status" value="1"/>
</dbReference>
<dbReference type="FunFam" id="1.10.10.820:FF:000001">
    <property type="entry name" value="Myosin heavy chain"/>
    <property type="match status" value="1"/>
</dbReference>
<dbReference type="EnsemblMetazoa" id="XM_020001958.1">
    <property type="protein sequence ID" value="XP_019857517.1"/>
    <property type="gene ID" value="LOC100641156"/>
</dbReference>
<dbReference type="SMART" id="SM00242">
    <property type="entry name" value="MYSc"/>
    <property type="match status" value="1"/>
</dbReference>
<accession>A0A1X7VQR4</accession>
<dbReference type="InterPro" id="IPR027417">
    <property type="entry name" value="P-loop_NTPase"/>
</dbReference>
<dbReference type="GO" id="GO:0005524">
    <property type="term" value="F:ATP binding"/>
    <property type="evidence" value="ECO:0007669"/>
    <property type="project" value="UniProtKB-UniRule"/>
</dbReference>
<evidence type="ECO:0000256" key="4">
    <source>
        <dbReference type="ARBA" id="ARBA00023123"/>
    </source>
</evidence>
<evidence type="ECO:0000259" key="8">
    <source>
        <dbReference type="PROSITE" id="PS51456"/>
    </source>
</evidence>
<sequence>MSTTAWQIGGRVWVSINKQWSPATITNVTSTEVSFASEYGQQCTLPRDSLNHDTVTQMHQTSIDSVDDMASLGDLHEAAILYNIYQRYTRDTIYTYIGSILSAVNPYKLIDGVYGVELMQSYMKRQLGDLPPHIYAIANEIYESMWRKRENQCALISGESGAGKTESTKFILSYLSAMSQQACPSAAGKYAVEAAILQSSPILEAFGNAKTVYNNNSSRFGKFILLNFAEAGNIIGGQITDYLLEKNRVVRQNPLERNFHVFYALLVGSDPAGKERLQLQGPESYHYLNQSGCVSDPTINDQQDFLHIREAFEIMQVPAQQFSDLMSVLAGILKVGNITFGKAGGAQVSDKSALEAAASCLSVESFRLSDALTQKFMKLRGEEITTPLTLEQAVDSRDSLSMALYANAFRWVLEKINVRIRGKGHFATAGVLDIFGFENFEINRFEQFNINFANEKLQEYFNKHIFSLEQHEYSKEGIDWADIDWVDNAECLNLIERKLGILDLLNEESRFPKGTDQSLLEKLHNSHKDNAFYIKPKVNNNKFGIRHYAGDVFYDVVGLLEKNRDSFRDDMLKVLKDTKSDFVYDLFAHMTLDEDTSSGGRAFKMDRRGGGAKKKATVSTQFKTSLHSLMTELGQANPYFVRCIKPNGEKVKDKFVPQMVLNQLKYSGMMETVRIRRSGYPVRRLFADFMFRYDVLGRSLGLEGKGEIEACRLIMASQDSSKKDWQIGKTKVQCMLTMQCIGAIYECMYMYVPYHYLMYNVSLVIHSQILLLY</sequence>
<dbReference type="Pfam" id="PF18597">
    <property type="entry name" value="SH3_19"/>
    <property type="match status" value="1"/>
</dbReference>
<dbReference type="Gene3D" id="1.20.120.720">
    <property type="entry name" value="Myosin VI head, motor domain, U50 subdomain"/>
    <property type="match status" value="1"/>
</dbReference>
<evidence type="ECO:0000256" key="6">
    <source>
        <dbReference type="ARBA" id="ARBA00023203"/>
    </source>
</evidence>
<dbReference type="eggNOG" id="KOG4229">
    <property type="taxonomic scope" value="Eukaryota"/>
</dbReference>
<dbReference type="InterPro" id="IPR040640">
    <property type="entry name" value="MyoX_N_SH3"/>
</dbReference>
<dbReference type="InterPro" id="IPR036961">
    <property type="entry name" value="Kinesin_motor_dom_sf"/>
</dbReference>
<evidence type="ECO:0000256" key="7">
    <source>
        <dbReference type="PROSITE-ProRule" id="PRU00782"/>
    </source>
</evidence>
<proteinExistence type="inferred from homology"/>
<evidence type="ECO:0000256" key="1">
    <source>
        <dbReference type="ARBA" id="ARBA00008314"/>
    </source>
</evidence>
<dbReference type="InterPro" id="IPR001609">
    <property type="entry name" value="Myosin_head_motor_dom-like"/>
</dbReference>
<dbReference type="Gene3D" id="1.10.10.820">
    <property type="match status" value="1"/>
</dbReference>
<keyword evidence="3 7" id="KW-0067">ATP-binding</keyword>
<dbReference type="Proteomes" id="UP000007879">
    <property type="component" value="Unassembled WGS sequence"/>
</dbReference>
<dbReference type="OrthoDB" id="6108017at2759"/>
<evidence type="ECO:0000256" key="5">
    <source>
        <dbReference type="ARBA" id="ARBA00023175"/>
    </source>
</evidence>
<evidence type="ECO:0000313" key="9">
    <source>
        <dbReference type="EnsemblMetazoa" id="Aqu2.1.42175_001"/>
    </source>
</evidence>
<gene>
    <name evidence="9" type="primary">100641156</name>
</gene>
<dbReference type="PANTHER" id="PTHR46049">
    <property type="entry name" value="AGAP003327-PA"/>
    <property type="match status" value="1"/>
</dbReference>
<keyword evidence="10" id="KW-1185">Reference proteome</keyword>
<evidence type="ECO:0000256" key="2">
    <source>
        <dbReference type="ARBA" id="ARBA00022741"/>
    </source>
</evidence>
<comment type="similarity">
    <text evidence="1 7">Belongs to the TRAFAC class myosin-kinesin ATPase superfamily. Myosin family.</text>
</comment>
<evidence type="ECO:0000256" key="3">
    <source>
        <dbReference type="ARBA" id="ARBA00022840"/>
    </source>
</evidence>
<dbReference type="PROSITE" id="PS51456">
    <property type="entry name" value="MYOSIN_MOTOR"/>
    <property type="match status" value="1"/>
</dbReference>
<name>A0A1X7VQR4_AMPQE</name>
<reference evidence="9" key="2">
    <citation type="submission" date="2017-05" db="UniProtKB">
        <authorList>
            <consortium name="EnsemblMetazoa"/>
        </authorList>
    </citation>
    <scope>IDENTIFICATION</scope>
</reference>
<dbReference type="Gene3D" id="1.20.58.530">
    <property type="match status" value="1"/>
</dbReference>
<protein>
    <recommendedName>
        <fullName evidence="8">Myosin motor domain-containing protein</fullName>
    </recommendedName>
</protein>
<dbReference type="EnsemblMetazoa" id="Aqu2.1.42175_001">
    <property type="protein sequence ID" value="Aqu2.1.42175_001"/>
    <property type="gene ID" value="Aqu2.1.42175"/>
</dbReference>
<organism evidence="9">
    <name type="scientific">Amphimedon queenslandica</name>
    <name type="common">Sponge</name>
    <dbReference type="NCBI Taxonomy" id="400682"/>
    <lineage>
        <taxon>Eukaryota</taxon>
        <taxon>Metazoa</taxon>
        <taxon>Porifera</taxon>
        <taxon>Demospongiae</taxon>
        <taxon>Heteroscleromorpha</taxon>
        <taxon>Haplosclerida</taxon>
        <taxon>Niphatidae</taxon>
        <taxon>Amphimedon</taxon>
    </lineage>
</organism>
<feature type="domain" description="Myosin motor" evidence="8">
    <location>
        <begin position="64"/>
        <end position="749"/>
    </location>
</feature>
<keyword evidence="2 7" id="KW-0547">Nucleotide-binding</keyword>
<dbReference type="InParanoid" id="A0A1X7VQR4"/>
<keyword evidence="6 7" id="KW-0009">Actin-binding</keyword>
<dbReference type="STRING" id="400682.A0A1X7VQR4"/>